<name>A0A8J6GGP3_MICOH</name>
<evidence type="ECO:0000313" key="1">
    <source>
        <dbReference type="EMBL" id="KAH0510627.1"/>
    </source>
</evidence>
<gene>
    <name evidence="1" type="ORF">LTLLF_154320</name>
</gene>
<proteinExistence type="predicted"/>
<accession>A0A8J6GGP3</accession>
<comment type="caution">
    <text evidence="1">The sequence shown here is derived from an EMBL/GenBank/DDBJ whole genome shotgun (WGS) entry which is preliminary data.</text>
</comment>
<sequence length="52" mass="5998">MPASLTFCPFCSQGSVRSERDYESLVMMRMRQAAERQQLIAQMQQEDEGQPT</sequence>
<reference evidence="1" key="1">
    <citation type="submission" date="2020-03" db="EMBL/GenBank/DDBJ databases">
        <title>Studies in the Genomics of Life Span.</title>
        <authorList>
            <person name="Glass D."/>
        </authorList>
    </citation>
    <scope>NUCLEOTIDE SEQUENCE</scope>
    <source>
        <strain evidence="1">LTLLF</strain>
        <tissue evidence="1">Muscle</tissue>
    </source>
</reference>
<dbReference type="EMBL" id="JAATJU010022444">
    <property type="protein sequence ID" value="KAH0510627.1"/>
    <property type="molecule type" value="Genomic_DNA"/>
</dbReference>
<organism evidence="1 2">
    <name type="scientific">Microtus ochrogaster</name>
    <name type="common">Prairie vole</name>
    <dbReference type="NCBI Taxonomy" id="79684"/>
    <lineage>
        <taxon>Eukaryota</taxon>
        <taxon>Metazoa</taxon>
        <taxon>Chordata</taxon>
        <taxon>Craniata</taxon>
        <taxon>Vertebrata</taxon>
        <taxon>Euteleostomi</taxon>
        <taxon>Mammalia</taxon>
        <taxon>Eutheria</taxon>
        <taxon>Euarchontoglires</taxon>
        <taxon>Glires</taxon>
        <taxon>Rodentia</taxon>
        <taxon>Myomorpha</taxon>
        <taxon>Muroidea</taxon>
        <taxon>Cricetidae</taxon>
        <taxon>Arvicolinae</taxon>
        <taxon>Microtus</taxon>
    </lineage>
</organism>
<protein>
    <submittedName>
        <fullName evidence="1">DnaJ-like protein subfamily C member 17</fullName>
    </submittedName>
</protein>
<dbReference type="AlphaFoldDB" id="A0A8J6GGP3"/>
<evidence type="ECO:0000313" key="2">
    <source>
        <dbReference type="Proteomes" id="UP000710432"/>
    </source>
</evidence>
<dbReference type="Proteomes" id="UP000710432">
    <property type="component" value="Unassembled WGS sequence"/>
</dbReference>